<accession>A0A4Y2V6N1</accession>
<evidence type="ECO:0008006" key="3">
    <source>
        <dbReference type="Google" id="ProtNLM"/>
    </source>
</evidence>
<evidence type="ECO:0000313" key="2">
    <source>
        <dbReference type="Proteomes" id="UP000499080"/>
    </source>
</evidence>
<comment type="caution">
    <text evidence="1">The sequence shown here is derived from an EMBL/GenBank/DDBJ whole genome shotgun (WGS) entry which is preliminary data.</text>
</comment>
<name>A0A4Y2V6N1_ARAVE</name>
<proteinExistence type="predicted"/>
<dbReference type="EMBL" id="BGPR01042869">
    <property type="protein sequence ID" value="GBO19397.1"/>
    <property type="molecule type" value="Genomic_DNA"/>
</dbReference>
<reference evidence="1 2" key="1">
    <citation type="journal article" date="2019" name="Sci. Rep.">
        <title>Orb-weaving spider Araneus ventricosus genome elucidates the spidroin gene catalogue.</title>
        <authorList>
            <person name="Kono N."/>
            <person name="Nakamura H."/>
            <person name="Ohtoshi R."/>
            <person name="Moran D.A.P."/>
            <person name="Shinohara A."/>
            <person name="Yoshida Y."/>
            <person name="Fujiwara M."/>
            <person name="Mori M."/>
            <person name="Tomita M."/>
            <person name="Arakawa K."/>
        </authorList>
    </citation>
    <scope>NUCLEOTIDE SEQUENCE [LARGE SCALE GENOMIC DNA]</scope>
</reference>
<evidence type="ECO:0000313" key="1">
    <source>
        <dbReference type="EMBL" id="GBO19397.1"/>
    </source>
</evidence>
<protein>
    <recommendedName>
        <fullName evidence="3">MATH domain-containing protein</fullName>
    </recommendedName>
</protein>
<organism evidence="1 2">
    <name type="scientific">Araneus ventricosus</name>
    <name type="common">Orbweaver spider</name>
    <name type="synonym">Epeira ventricosa</name>
    <dbReference type="NCBI Taxonomy" id="182803"/>
    <lineage>
        <taxon>Eukaryota</taxon>
        <taxon>Metazoa</taxon>
        <taxon>Ecdysozoa</taxon>
        <taxon>Arthropoda</taxon>
        <taxon>Chelicerata</taxon>
        <taxon>Arachnida</taxon>
        <taxon>Araneae</taxon>
        <taxon>Araneomorphae</taxon>
        <taxon>Entelegynae</taxon>
        <taxon>Araneoidea</taxon>
        <taxon>Araneidae</taxon>
        <taxon>Araneus</taxon>
    </lineage>
</organism>
<sequence>MAAAAAASSDESVEIARKEYIGTTWHAFSFKFAVLHLDDLQSWTFHEEFDTDCPGMPTSWMCKMVFAKAPITAIVNLPFSLKRTDSSDDPVKLRVSLHICDAIGTHLFNTEERLEIESICGGGEIEKELTEILPSIERVEFYEMKLFVYLIVEILSCHTVTWENKTTPEL</sequence>
<dbReference type="Proteomes" id="UP000499080">
    <property type="component" value="Unassembled WGS sequence"/>
</dbReference>
<keyword evidence="2" id="KW-1185">Reference proteome</keyword>
<dbReference type="AlphaFoldDB" id="A0A4Y2V6N1"/>
<gene>
    <name evidence="1" type="ORF">AVEN_173723_1</name>
</gene>